<name>A0A4U0P733_9SPHI</name>
<dbReference type="OrthoDB" id="9794725at2"/>
<feature type="chain" id="PRO_5020764741" evidence="2">
    <location>
        <begin position="23"/>
        <end position="287"/>
    </location>
</feature>
<proteinExistence type="predicted"/>
<sequence length="287" mass="31227">MPKVSTYIMTLLLLIGSSSVFSQEEMPLYAGKVPNAKNVEQSAPTLTAFLPPPGTSNGIAVIVCPGGGYQGLVSDREGTDVAKAYNAAGITAFVLKYRLPDSKTMIDKWKGPLQDAQQAIKTVRENAEKWGIDPSKIGIMGFSAGGHLASTTGTHFDQSYIENKKNTSLRPNFMVLVYPVISFKDGITHVGSRNSLIGPESAADYKKHLEQFSNEGRVTPHTPPTFLTHAADDSLVPVSNATLFYEALRKNGVPADLHLYSRGEHGYLSYPAFKDWFAICLAWVSQQ</sequence>
<evidence type="ECO:0000313" key="5">
    <source>
        <dbReference type="Proteomes" id="UP000306808"/>
    </source>
</evidence>
<dbReference type="PANTHER" id="PTHR48081:SF6">
    <property type="entry name" value="PEPTIDASE S9 PROLYL OLIGOPEPTIDASE CATALYTIC DOMAIN-CONTAINING PROTEIN"/>
    <property type="match status" value="1"/>
</dbReference>
<dbReference type="AlphaFoldDB" id="A0A4U0P733"/>
<keyword evidence="1 4" id="KW-0378">Hydrolase</keyword>
<dbReference type="SUPFAM" id="SSF53474">
    <property type="entry name" value="alpha/beta-Hydrolases"/>
    <property type="match status" value="1"/>
</dbReference>
<organism evidence="4 5">
    <name type="scientific">Sphingobacterium olei</name>
    <dbReference type="NCBI Taxonomy" id="2571155"/>
    <lineage>
        <taxon>Bacteria</taxon>
        <taxon>Pseudomonadati</taxon>
        <taxon>Bacteroidota</taxon>
        <taxon>Sphingobacteriia</taxon>
        <taxon>Sphingobacteriales</taxon>
        <taxon>Sphingobacteriaceae</taxon>
        <taxon>Sphingobacterium</taxon>
    </lineage>
</organism>
<dbReference type="InterPro" id="IPR029058">
    <property type="entry name" value="AB_hydrolase_fold"/>
</dbReference>
<dbReference type="InterPro" id="IPR050300">
    <property type="entry name" value="GDXG_lipolytic_enzyme"/>
</dbReference>
<protein>
    <submittedName>
        <fullName evidence="4">Alpha/beta hydrolase</fullName>
    </submittedName>
</protein>
<dbReference type="GO" id="GO:0016787">
    <property type="term" value="F:hydrolase activity"/>
    <property type="evidence" value="ECO:0007669"/>
    <property type="project" value="UniProtKB-KW"/>
</dbReference>
<evidence type="ECO:0000256" key="2">
    <source>
        <dbReference type="SAM" id="SignalP"/>
    </source>
</evidence>
<comment type="caution">
    <text evidence="4">The sequence shown here is derived from an EMBL/GenBank/DDBJ whole genome shotgun (WGS) entry which is preliminary data.</text>
</comment>
<dbReference type="Gene3D" id="3.40.50.1820">
    <property type="entry name" value="alpha/beta hydrolase"/>
    <property type="match status" value="1"/>
</dbReference>
<keyword evidence="2" id="KW-0732">Signal</keyword>
<keyword evidence="5" id="KW-1185">Reference proteome</keyword>
<dbReference type="Pfam" id="PF20434">
    <property type="entry name" value="BD-FAE"/>
    <property type="match status" value="1"/>
</dbReference>
<evidence type="ECO:0000259" key="3">
    <source>
        <dbReference type="Pfam" id="PF20434"/>
    </source>
</evidence>
<dbReference type="PANTHER" id="PTHR48081">
    <property type="entry name" value="AB HYDROLASE SUPERFAMILY PROTEIN C4A8.06C"/>
    <property type="match status" value="1"/>
</dbReference>
<dbReference type="RefSeq" id="WP_136899829.1">
    <property type="nucleotide sequence ID" value="NZ_SUME01000001.1"/>
</dbReference>
<gene>
    <name evidence="4" type="ORF">FAZ15_03105</name>
</gene>
<evidence type="ECO:0000256" key="1">
    <source>
        <dbReference type="ARBA" id="ARBA00022801"/>
    </source>
</evidence>
<dbReference type="InterPro" id="IPR049492">
    <property type="entry name" value="BD-FAE-like_dom"/>
</dbReference>
<feature type="signal peptide" evidence="2">
    <location>
        <begin position="1"/>
        <end position="22"/>
    </location>
</feature>
<evidence type="ECO:0000313" key="4">
    <source>
        <dbReference type="EMBL" id="TJZ63286.1"/>
    </source>
</evidence>
<dbReference type="EMBL" id="SUME01000001">
    <property type="protein sequence ID" value="TJZ63286.1"/>
    <property type="molecule type" value="Genomic_DNA"/>
</dbReference>
<accession>A0A4U0P733</accession>
<feature type="domain" description="BD-FAE-like" evidence="3">
    <location>
        <begin position="49"/>
        <end position="248"/>
    </location>
</feature>
<reference evidence="4 5" key="1">
    <citation type="submission" date="2019-04" db="EMBL/GenBank/DDBJ databases">
        <title>Sphingobacterium olei sp. nov., isolated from oil-contaminated soil.</title>
        <authorList>
            <person name="Liu B."/>
        </authorList>
    </citation>
    <scope>NUCLEOTIDE SEQUENCE [LARGE SCALE GENOMIC DNA]</scope>
    <source>
        <strain evidence="4 5">HAL-9</strain>
    </source>
</reference>
<dbReference type="Proteomes" id="UP000306808">
    <property type="component" value="Unassembled WGS sequence"/>
</dbReference>